<dbReference type="PRINTS" id="PR00035">
    <property type="entry name" value="HTHGNTR"/>
</dbReference>
<dbReference type="InterPro" id="IPR011711">
    <property type="entry name" value="GntR_C"/>
</dbReference>
<evidence type="ECO:0000313" key="5">
    <source>
        <dbReference type="EMBL" id="EMY35983.1"/>
    </source>
</evidence>
<dbReference type="InterPro" id="IPR000524">
    <property type="entry name" value="Tscrpt_reg_HTH_GntR"/>
</dbReference>
<gene>
    <name evidence="5" type="ORF">D477_001489</name>
</gene>
<sequence length="229" mass="25502">MAINGSLHVQKVRPEPLHVHVLPQLRALILNGEVAPGDPLPETELATMLGVSRGPVREALRDLEREGLVYSAPRRRARVSTLDATDVEEIYSLRRSLETLAAERAASRATPAHFAEMEAVLSKMEAALAAEDLIRLSHLDVEFHDVIYRASAHGRLYRAWEDIRSQVTFFLVSRNVSAETSRSIAIDEHRELLQALVARNAPKLVLLTEQHLLGAYERLSQALVKSQAV</sequence>
<proteinExistence type="predicted"/>
<dbReference type="SUPFAM" id="SSF46785">
    <property type="entry name" value="Winged helix' DNA-binding domain"/>
    <property type="match status" value="1"/>
</dbReference>
<dbReference type="GO" id="GO:0003677">
    <property type="term" value="F:DNA binding"/>
    <property type="evidence" value="ECO:0007669"/>
    <property type="project" value="UniProtKB-KW"/>
</dbReference>
<keyword evidence="2" id="KW-0238">DNA-binding</keyword>
<dbReference type="GO" id="GO:0003700">
    <property type="term" value="F:DNA-binding transcription factor activity"/>
    <property type="evidence" value="ECO:0007669"/>
    <property type="project" value="InterPro"/>
</dbReference>
<evidence type="ECO:0000256" key="1">
    <source>
        <dbReference type="ARBA" id="ARBA00023015"/>
    </source>
</evidence>
<evidence type="ECO:0000259" key="4">
    <source>
        <dbReference type="PROSITE" id="PS50949"/>
    </source>
</evidence>
<keyword evidence="3" id="KW-0804">Transcription</keyword>
<dbReference type="EMBL" id="ANPE02000056">
    <property type="protein sequence ID" value="EMY35983.1"/>
    <property type="molecule type" value="Genomic_DNA"/>
</dbReference>
<dbReference type="PANTHER" id="PTHR43537">
    <property type="entry name" value="TRANSCRIPTIONAL REGULATOR, GNTR FAMILY"/>
    <property type="match status" value="1"/>
</dbReference>
<dbReference type="InterPro" id="IPR036388">
    <property type="entry name" value="WH-like_DNA-bd_sf"/>
</dbReference>
<organism evidence="5 6">
    <name type="scientific">Arthrobacter crystallopoietes BAB-32</name>
    <dbReference type="NCBI Taxonomy" id="1246476"/>
    <lineage>
        <taxon>Bacteria</taxon>
        <taxon>Bacillati</taxon>
        <taxon>Actinomycetota</taxon>
        <taxon>Actinomycetes</taxon>
        <taxon>Micrococcales</taxon>
        <taxon>Micrococcaceae</taxon>
        <taxon>Crystallibacter</taxon>
    </lineage>
</organism>
<dbReference type="Gene3D" id="1.20.120.530">
    <property type="entry name" value="GntR ligand-binding domain-like"/>
    <property type="match status" value="1"/>
</dbReference>
<dbReference type="SMART" id="SM00345">
    <property type="entry name" value="HTH_GNTR"/>
    <property type="match status" value="1"/>
</dbReference>
<dbReference type="SUPFAM" id="SSF48008">
    <property type="entry name" value="GntR ligand-binding domain-like"/>
    <property type="match status" value="1"/>
</dbReference>
<reference evidence="5 6" key="1">
    <citation type="journal article" date="2013" name="Genome Announc.">
        <title>Draft Genome Sequence of Arthrobacter crystallopoietes Strain BAB-32, Revealing Genes for Bioremediation.</title>
        <authorList>
            <person name="Joshi M.N."/>
            <person name="Pandit A.S."/>
            <person name="Sharma A."/>
            <person name="Pandya R.V."/>
            <person name="Desai S.M."/>
            <person name="Saxena A.K."/>
            <person name="Bagatharia S.B."/>
        </authorList>
    </citation>
    <scope>NUCLEOTIDE SEQUENCE [LARGE SCALE GENOMIC DNA]</scope>
    <source>
        <strain evidence="5 6">BAB-32</strain>
    </source>
</reference>
<dbReference type="Pfam" id="PF00392">
    <property type="entry name" value="GntR"/>
    <property type="match status" value="1"/>
</dbReference>
<dbReference type="Gene3D" id="1.10.10.10">
    <property type="entry name" value="Winged helix-like DNA-binding domain superfamily/Winged helix DNA-binding domain"/>
    <property type="match status" value="1"/>
</dbReference>
<dbReference type="Pfam" id="PF07729">
    <property type="entry name" value="FCD"/>
    <property type="match status" value="1"/>
</dbReference>
<feature type="domain" description="HTH gntR-type" evidence="4">
    <location>
        <begin position="15"/>
        <end position="82"/>
    </location>
</feature>
<dbReference type="RefSeq" id="WP_005266547.1">
    <property type="nucleotide sequence ID" value="NZ_ANPE02000056.1"/>
</dbReference>
<dbReference type="OrthoDB" id="9816161at2"/>
<keyword evidence="1" id="KW-0805">Transcription regulation</keyword>
<dbReference type="CDD" id="cd07377">
    <property type="entry name" value="WHTH_GntR"/>
    <property type="match status" value="1"/>
</dbReference>
<dbReference type="InterPro" id="IPR036390">
    <property type="entry name" value="WH_DNA-bd_sf"/>
</dbReference>
<name>N1VCG2_9MICC</name>
<keyword evidence="6" id="KW-1185">Reference proteome</keyword>
<evidence type="ECO:0000313" key="6">
    <source>
        <dbReference type="Proteomes" id="UP000010729"/>
    </source>
</evidence>
<evidence type="ECO:0000256" key="3">
    <source>
        <dbReference type="ARBA" id="ARBA00023163"/>
    </source>
</evidence>
<dbReference type="PROSITE" id="PS50949">
    <property type="entry name" value="HTH_GNTR"/>
    <property type="match status" value="1"/>
</dbReference>
<dbReference type="InterPro" id="IPR008920">
    <property type="entry name" value="TF_FadR/GntR_C"/>
</dbReference>
<evidence type="ECO:0000256" key="2">
    <source>
        <dbReference type="ARBA" id="ARBA00023125"/>
    </source>
</evidence>
<protein>
    <submittedName>
        <fullName evidence="5">GntR family transcriptional regulator</fullName>
    </submittedName>
</protein>
<dbReference type="AlphaFoldDB" id="N1VCG2"/>
<comment type="caution">
    <text evidence="5">The sequence shown here is derived from an EMBL/GenBank/DDBJ whole genome shotgun (WGS) entry which is preliminary data.</text>
</comment>
<dbReference type="Proteomes" id="UP000010729">
    <property type="component" value="Unassembled WGS sequence"/>
</dbReference>
<dbReference type="SMART" id="SM00895">
    <property type="entry name" value="FCD"/>
    <property type="match status" value="1"/>
</dbReference>
<dbReference type="PANTHER" id="PTHR43537:SF24">
    <property type="entry name" value="GLUCONATE OPERON TRANSCRIPTIONAL REPRESSOR"/>
    <property type="match status" value="1"/>
</dbReference>
<accession>N1VCG2</accession>